<dbReference type="Pfam" id="PF13921">
    <property type="entry name" value="Myb_DNA-bind_6"/>
    <property type="match status" value="2"/>
</dbReference>
<dbReference type="InterPro" id="IPR017930">
    <property type="entry name" value="Myb_dom"/>
</dbReference>
<feature type="domain" description="HTH myb-type" evidence="2">
    <location>
        <begin position="59"/>
        <end position="110"/>
    </location>
</feature>
<protein>
    <submittedName>
        <fullName evidence="3">Uncharacterized protein</fullName>
    </submittedName>
</protein>
<evidence type="ECO:0000313" key="4">
    <source>
        <dbReference type="Proteomes" id="UP000692954"/>
    </source>
</evidence>
<dbReference type="Proteomes" id="UP000692954">
    <property type="component" value="Unassembled WGS sequence"/>
</dbReference>
<feature type="domain" description="Myb-like" evidence="1">
    <location>
        <begin position="6"/>
        <end position="56"/>
    </location>
</feature>
<feature type="domain" description="HTH myb-type" evidence="2">
    <location>
        <begin position="113"/>
        <end position="161"/>
    </location>
</feature>
<accession>A0A8S1Q4A7</accession>
<dbReference type="PANTHER" id="PTHR45614:SF69">
    <property type="entry name" value="CHROMOSOME UNDETERMINED SCAFFOLD_38, WHOLE GENOME SHOTGUN SEQUENCE"/>
    <property type="match status" value="1"/>
</dbReference>
<feature type="domain" description="Myb-like" evidence="1">
    <location>
        <begin position="61"/>
        <end position="106"/>
    </location>
</feature>
<proteinExistence type="predicted"/>
<comment type="caution">
    <text evidence="3">The sequence shown here is derived from an EMBL/GenBank/DDBJ whole genome shotgun (WGS) entry which is preliminary data.</text>
</comment>
<sequence length="255" mass="30596">MFTADSISSQRKSWTTEEDQLLQELRQKMGLDWIEVARRIGQRNPSQCAQRWKRIKGYKLRRQWTQDEDEKVKSLVKEYGYHWSRIAKLMPNRSGKQIREHYLNQLHPDLNNQPWSAEEDEKLIEIYKKIGGKWCIIQKQLNGRSENSIKNRFYSYLRNKYFGVKNPYYIIPEQEQVNITKVDQNLNKTIENQTQDYSIQTNLSYATQYVQPQNIYPYPSMSPVNNFQSFQILYPVLTFPQPHYVFQFMANVIHP</sequence>
<dbReference type="CDD" id="cd00167">
    <property type="entry name" value="SANT"/>
    <property type="match status" value="3"/>
</dbReference>
<gene>
    <name evidence="3" type="ORF">PSON_ATCC_30995.1.T0940042</name>
</gene>
<evidence type="ECO:0000313" key="3">
    <source>
        <dbReference type="EMBL" id="CAD8109631.1"/>
    </source>
</evidence>
<dbReference type="EMBL" id="CAJJDN010000094">
    <property type="protein sequence ID" value="CAD8109631.1"/>
    <property type="molecule type" value="Genomic_DNA"/>
</dbReference>
<reference evidence="3" key="1">
    <citation type="submission" date="2021-01" db="EMBL/GenBank/DDBJ databases">
        <authorList>
            <consortium name="Genoscope - CEA"/>
            <person name="William W."/>
        </authorList>
    </citation>
    <scope>NUCLEOTIDE SEQUENCE</scope>
</reference>
<dbReference type="GO" id="GO:0005634">
    <property type="term" value="C:nucleus"/>
    <property type="evidence" value="ECO:0007669"/>
    <property type="project" value="TreeGrafter"/>
</dbReference>
<evidence type="ECO:0000259" key="2">
    <source>
        <dbReference type="PROSITE" id="PS51294"/>
    </source>
</evidence>
<keyword evidence="4" id="KW-1185">Reference proteome</keyword>
<organism evidence="3 4">
    <name type="scientific">Paramecium sonneborni</name>
    <dbReference type="NCBI Taxonomy" id="65129"/>
    <lineage>
        <taxon>Eukaryota</taxon>
        <taxon>Sar</taxon>
        <taxon>Alveolata</taxon>
        <taxon>Ciliophora</taxon>
        <taxon>Intramacronucleata</taxon>
        <taxon>Oligohymenophorea</taxon>
        <taxon>Peniculida</taxon>
        <taxon>Parameciidae</taxon>
        <taxon>Paramecium</taxon>
    </lineage>
</organism>
<dbReference type="PANTHER" id="PTHR45614">
    <property type="entry name" value="MYB PROTEIN-RELATED"/>
    <property type="match status" value="1"/>
</dbReference>
<dbReference type="SMART" id="SM00717">
    <property type="entry name" value="SANT"/>
    <property type="match status" value="3"/>
</dbReference>
<evidence type="ECO:0000259" key="1">
    <source>
        <dbReference type="PROSITE" id="PS50090"/>
    </source>
</evidence>
<name>A0A8S1Q4A7_9CILI</name>
<dbReference type="PROSITE" id="PS50090">
    <property type="entry name" value="MYB_LIKE"/>
    <property type="match status" value="3"/>
</dbReference>
<dbReference type="InterPro" id="IPR050560">
    <property type="entry name" value="MYB_TF"/>
</dbReference>
<dbReference type="PROSITE" id="PS51294">
    <property type="entry name" value="HTH_MYB"/>
    <property type="match status" value="3"/>
</dbReference>
<dbReference type="GO" id="GO:0000978">
    <property type="term" value="F:RNA polymerase II cis-regulatory region sequence-specific DNA binding"/>
    <property type="evidence" value="ECO:0007669"/>
    <property type="project" value="TreeGrafter"/>
</dbReference>
<dbReference type="InterPro" id="IPR001005">
    <property type="entry name" value="SANT/Myb"/>
</dbReference>
<feature type="domain" description="HTH myb-type" evidence="2">
    <location>
        <begin position="10"/>
        <end position="54"/>
    </location>
</feature>
<dbReference type="GO" id="GO:0000981">
    <property type="term" value="F:DNA-binding transcription factor activity, RNA polymerase II-specific"/>
    <property type="evidence" value="ECO:0007669"/>
    <property type="project" value="TreeGrafter"/>
</dbReference>
<feature type="domain" description="Myb-like" evidence="1">
    <location>
        <begin position="107"/>
        <end position="157"/>
    </location>
</feature>
<dbReference type="OrthoDB" id="2143914at2759"/>
<dbReference type="AlphaFoldDB" id="A0A8S1Q4A7"/>